<evidence type="ECO:0000313" key="2">
    <source>
        <dbReference type="EMBL" id="BDU73099.1"/>
    </source>
</evidence>
<dbReference type="Gene3D" id="3.40.50.80">
    <property type="entry name" value="Nucleotide-binding domain of ferredoxin-NADP reductase (FNR) module"/>
    <property type="match status" value="1"/>
</dbReference>
<dbReference type="EMBL" id="AP027080">
    <property type="protein sequence ID" value="BDU73099.1"/>
    <property type="molecule type" value="Genomic_DNA"/>
</dbReference>
<feature type="domain" description="FAD-binding FR-type" evidence="1">
    <location>
        <begin position="7"/>
        <end position="109"/>
    </location>
</feature>
<reference evidence="3" key="1">
    <citation type="journal article" date="2023" name="Int. J. Syst. Evol. Microbiol.">
        <title>Mesoterricola silvestris gen. nov., sp. nov., Mesoterricola sediminis sp. nov., Geothrix oryzae sp. nov., Geothrix edaphica sp. nov., Geothrix rubra sp. nov., and Geothrix limicola sp. nov., six novel members of Acidobacteriota isolated from soils.</title>
        <authorList>
            <person name="Itoh H."/>
            <person name="Sugisawa Y."/>
            <person name="Mise K."/>
            <person name="Xu Z."/>
            <person name="Kuniyasu M."/>
            <person name="Ushijima N."/>
            <person name="Kawano K."/>
            <person name="Kobayashi E."/>
            <person name="Shiratori Y."/>
            <person name="Masuda Y."/>
            <person name="Senoo K."/>
        </authorList>
    </citation>
    <scope>NUCLEOTIDE SEQUENCE [LARGE SCALE GENOMIC DNA]</scope>
    <source>
        <strain evidence="3">W79</strain>
    </source>
</reference>
<name>A0AA48K8N3_9BACT</name>
<protein>
    <recommendedName>
        <fullName evidence="1">FAD-binding FR-type domain-containing protein</fullName>
    </recommendedName>
</protein>
<dbReference type="AlphaFoldDB" id="A0AA48K8N3"/>
<evidence type="ECO:0000259" key="1">
    <source>
        <dbReference type="PROSITE" id="PS51384"/>
    </source>
</evidence>
<evidence type="ECO:0000313" key="3">
    <source>
        <dbReference type="Proteomes" id="UP001238179"/>
    </source>
</evidence>
<dbReference type="RefSeq" id="WP_316411742.1">
    <property type="nucleotide sequence ID" value="NZ_AP027080.1"/>
</dbReference>
<dbReference type="PANTHER" id="PTHR47354">
    <property type="entry name" value="NADH OXIDOREDUCTASE HCR"/>
    <property type="match status" value="1"/>
</dbReference>
<dbReference type="Proteomes" id="UP001238179">
    <property type="component" value="Chromosome"/>
</dbReference>
<sequence length="257" mass="27636">MTEDWTQAWRTATVTDNREVGRGFRLLHLEVADALPFPFEPGHVVSLRHAGHRHPYTLSWTDPGSRTVGLLFRVIPGGRLTPSLESATPGTVMEINGLHHEPIAGMIAPEARAVVGLSTGSGIGPLWGFSRRALAAGFDRPITLVAGYREAADICLAPELDALQAAHPGFTWHPTLTQPGPGWTGHRGRVGETAAALVEDPRHCHFHLVGNGAMLAEMKAALALCAVPEAQVTSEVFFNFKAEADPEVVRALAARFL</sequence>
<dbReference type="KEGG" id="msil:METEAL_22730"/>
<dbReference type="InterPro" id="IPR039261">
    <property type="entry name" value="FNR_nucleotide-bd"/>
</dbReference>
<dbReference type="PANTHER" id="PTHR47354:SF5">
    <property type="entry name" value="PROTEIN RFBI"/>
    <property type="match status" value="1"/>
</dbReference>
<keyword evidence="3" id="KW-1185">Reference proteome</keyword>
<dbReference type="InterPro" id="IPR001433">
    <property type="entry name" value="OxRdtase_FAD/NAD-bd"/>
</dbReference>
<accession>A0AA48K8N3</accession>
<dbReference type="InterPro" id="IPR017927">
    <property type="entry name" value="FAD-bd_FR_type"/>
</dbReference>
<dbReference type="SUPFAM" id="SSF52343">
    <property type="entry name" value="Ferredoxin reductase-like, C-terminal NADP-linked domain"/>
    <property type="match status" value="1"/>
</dbReference>
<dbReference type="InterPro" id="IPR050415">
    <property type="entry name" value="MRET"/>
</dbReference>
<dbReference type="SUPFAM" id="SSF63380">
    <property type="entry name" value="Riboflavin synthase domain-like"/>
    <property type="match status" value="1"/>
</dbReference>
<dbReference type="InterPro" id="IPR017938">
    <property type="entry name" value="Riboflavin_synthase-like_b-brl"/>
</dbReference>
<dbReference type="Pfam" id="PF00175">
    <property type="entry name" value="NAD_binding_1"/>
    <property type="match status" value="1"/>
</dbReference>
<dbReference type="PROSITE" id="PS51384">
    <property type="entry name" value="FAD_FR"/>
    <property type="match status" value="1"/>
</dbReference>
<organism evidence="2 3">
    <name type="scientific">Mesoterricola silvestris</name>
    <dbReference type="NCBI Taxonomy" id="2927979"/>
    <lineage>
        <taxon>Bacteria</taxon>
        <taxon>Pseudomonadati</taxon>
        <taxon>Acidobacteriota</taxon>
        <taxon>Holophagae</taxon>
        <taxon>Holophagales</taxon>
        <taxon>Holophagaceae</taxon>
        <taxon>Mesoterricola</taxon>
    </lineage>
</organism>
<dbReference type="Gene3D" id="2.40.30.10">
    <property type="entry name" value="Translation factors"/>
    <property type="match status" value="1"/>
</dbReference>
<proteinExistence type="predicted"/>
<gene>
    <name evidence="2" type="ORF">METEAL_22730</name>
</gene>
<dbReference type="GO" id="GO:0016491">
    <property type="term" value="F:oxidoreductase activity"/>
    <property type="evidence" value="ECO:0007669"/>
    <property type="project" value="InterPro"/>
</dbReference>